<reference evidence="2" key="2">
    <citation type="submission" date="2025-09" db="UniProtKB">
        <authorList>
            <consortium name="Ensembl"/>
        </authorList>
    </citation>
    <scope>IDENTIFICATION</scope>
</reference>
<dbReference type="Pfam" id="PF15317">
    <property type="entry name" value="Lbh"/>
    <property type="match status" value="1"/>
</dbReference>
<name>A0A3B4UVM4_SERDU</name>
<evidence type="ECO:0000313" key="2">
    <source>
        <dbReference type="Ensembl" id="ENSSDUP00000022429.1"/>
    </source>
</evidence>
<accession>A0A3B4UVM4</accession>
<dbReference type="Ensembl" id="ENSSDUT00000022840.1">
    <property type="protein sequence ID" value="ENSSDUP00000022429.1"/>
    <property type="gene ID" value="ENSSDUG00000016323.1"/>
</dbReference>
<sequence length="90" mass="9877">MTKVNTCDSAVGRASGEDTVALQVSPDSVERFPKPSRCLPSIVVEPTDREVESRELCWPPDDVSSDVTEGQAQVTGEAFTVKEHFHEEKT</sequence>
<organism evidence="2 3">
    <name type="scientific">Seriola dumerili</name>
    <name type="common">Greater amberjack</name>
    <name type="synonym">Caranx dumerili</name>
    <dbReference type="NCBI Taxonomy" id="41447"/>
    <lineage>
        <taxon>Eukaryota</taxon>
        <taxon>Metazoa</taxon>
        <taxon>Chordata</taxon>
        <taxon>Craniata</taxon>
        <taxon>Vertebrata</taxon>
        <taxon>Euteleostomi</taxon>
        <taxon>Actinopterygii</taxon>
        <taxon>Neopterygii</taxon>
        <taxon>Teleostei</taxon>
        <taxon>Neoteleostei</taxon>
        <taxon>Acanthomorphata</taxon>
        <taxon>Carangaria</taxon>
        <taxon>Carangiformes</taxon>
        <taxon>Carangidae</taxon>
        <taxon>Seriola</taxon>
    </lineage>
</organism>
<evidence type="ECO:0000259" key="1">
    <source>
        <dbReference type="Pfam" id="PF15317"/>
    </source>
</evidence>
<keyword evidence="3" id="KW-1185">Reference proteome</keyword>
<protein>
    <recommendedName>
        <fullName evidence="1">LBH domain-containing protein</fullName>
    </recommendedName>
</protein>
<dbReference type="PANTHER" id="PTHR14987:SF3">
    <property type="entry name" value="LBH DOMAIN-CONTAINING PROTEIN 2"/>
    <property type="match status" value="1"/>
</dbReference>
<dbReference type="GeneTree" id="ENSGT00940000174804"/>
<feature type="domain" description="LBH" evidence="1">
    <location>
        <begin position="38"/>
        <end position="71"/>
    </location>
</feature>
<dbReference type="Proteomes" id="UP000261420">
    <property type="component" value="Unplaced"/>
</dbReference>
<evidence type="ECO:0000313" key="3">
    <source>
        <dbReference type="Proteomes" id="UP000261420"/>
    </source>
</evidence>
<dbReference type="OMA" id="DVTQRHQ"/>
<reference evidence="2" key="1">
    <citation type="submission" date="2025-08" db="UniProtKB">
        <authorList>
            <consortium name="Ensembl"/>
        </authorList>
    </citation>
    <scope>IDENTIFICATION</scope>
</reference>
<proteinExistence type="predicted"/>
<dbReference type="AlphaFoldDB" id="A0A3B4UVM4"/>
<dbReference type="InterPro" id="IPR042945">
    <property type="entry name" value="LBH_dom_prot"/>
</dbReference>
<dbReference type="InterPro" id="IPR038990">
    <property type="entry name" value="LBH_dom"/>
</dbReference>
<dbReference type="PANTHER" id="PTHR14987">
    <property type="entry name" value="PROTEIN LBH-RELATED"/>
    <property type="match status" value="1"/>
</dbReference>